<name>A0AB34WYG3_9ACTO</name>
<dbReference type="AlphaFoldDB" id="A0AB34WYG3"/>
<protein>
    <submittedName>
        <fullName evidence="5">ABC transporter, ATP-binding protein</fullName>
    </submittedName>
</protein>
<evidence type="ECO:0000256" key="3">
    <source>
        <dbReference type="ARBA" id="ARBA00022840"/>
    </source>
</evidence>
<dbReference type="CDD" id="cd03225">
    <property type="entry name" value="ABC_cobalt_CbiO_domain1"/>
    <property type="match status" value="1"/>
</dbReference>
<feature type="domain" description="ABC transporter" evidence="4">
    <location>
        <begin position="27"/>
        <end position="268"/>
    </location>
</feature>
<organism evidence="5 6">
    <name type="scientific">Varibaculum cambriense</name>
    <dbReference type="NCBI Taxonomy" id="184870"/>
    <lineage>
        <taxon>Bacteria</taxon>
        <taxon>Bacillati</taxon>
        <taxon>Actinomycetota</taxon>
        <taxon>Actinomycetes</taxon>
        <taxon>Actinomycetales</taxon>
        <taxon>Actinomycetaceae</taxon>
        <taxon>Varibaculum</taxon>
    </lineage>
</organism>
<keyword evidence="2" id="KW-0547">Nucleotide-binding</keyword>
<keyword evidence="3 5" id="KW-0067">ATP-binding</keyword>
<feature type="non-terminal residue" evidence="5">
    <location>
        <position position="1"/>
    </location>
</feature>
<dbReference type="InterPro" id="IPR015856">
    <property type="entry name" value="ABC_transpr_CbiO/EcfA_su"/>
</dbReference>
<accession>A0AB34WYG3</accession>
<proteinExistence type="predicted"/>
<dbReference type="SMART" id="SM00382">
    <property type="entry name" value="AAA"/>
    <property type="match status" value="1"/>
</dbReference>
<dbReference type="InterPro" id="IPR027417">
    <property type="entry name" value="P-loop_NTPase"/>
</dbReference>
<dbReference type="SUPFAM" id="SSF52540">
    <property type="entry name" value="P-loop containing nucleoside triphosphate hydrolases"/>
    <property type="match status" value="1"/>
</dbReference>
<dbReference type="Pfam" id="PF00005">
    <property type="entry name" value="ABC_tran"/>
    <property type="match status" value="1"/>
</dbReference>
<evidence type="ECO:0000313" key="5">
    <source>
        <dbReference type="EMBL" id="KXB80290.1"/>
    </source>
</evidence>
<evidence type="ECO:0000259" key="4">
    <source>
        <dbReference type="PROSITE" id="PS50893"/>
    </source>
</evidence>
<keyword evidence="1" id="KW-0813">Transport</keyword>
<dbReference type="InterPro" id="IPR003593">
    <property type="entry name" value="AAA+_ATPase"/>
</dbReference>
<reference evidence="5 6" key="1">
    <citation type="submission" date="2016-01" db="EMBL/GenBank/DDBJ databases">
        <authorList>
            <person name="Mitreva M."/>
            <person name="Pepin K.H."/>
            <person name="Mihindukulasuriya K.A."/>
            <person name="Fulton R."/>
            <person name="Fronick C."/>
            <person name="O'Laughlin M."/>
            <person name="Miner T."/>
            <person name="Herter B."/>
            <person name="Rosa B.A."/>
            <person name="Cordes M."/>
            <person name="Tomlinson C."/>
            <person name="Wollam A."/>
            <person name="Palsikar V.B."/>
            <person name="Mardis E.R."/>
            <person name="Wilson R.K."/>
        </authorList>
    </citation>
    <scope>NUCLEOTIDE SEQUENCE [LARGE SCALE GENOMIC DNA]</scope>
    <source>
        <strain evidence="5 6">DNF00696</strain>
    </source>
</reference>
<gene>
    <name evidence="5" type="ORF">HMPREF1862_01276</name>
</gene>
<comment type="caution">
    <text evidence="5">The sequence shown here is derived from an EMBL/GenBank/DDBJ whole genome shotgun (WGS) entry which is preliminary data.</text>
</comment>
<dbReference type="Proteomes" id="UP000070572">
    <property type="component" value="Unassembled WGS sequence"/>
</dbReference>
<evidence type="ECO:0000256" key="2">
    <source>
        <dbReference type="ARBA" id="ARBA00022741"/>
    </source>
</evidence>
<evidence type="ECO:0000313" key="6">
    <source>
        <dbReference type="Proteomes" id="UP000070572"/>
    </source>
</evidence>
<dbReference type="GO" id="GO:0005524">
    <property type="term" value="F:ATP binding"/>
    <property type="evidence" value="ECO:0007669"/>
    <property type="project" value="UniProtKB-KW"/>
</dbReference>
<dbReference type="PROSITE" id="PS50893">
    <property type="entry name" value="ABC_TRANSPORTER_2"/>
    <property type="match status" value="1"/>
</dbReference>
<dbReference type="RefSeq" id="WP_331708254.1">
    <property type="nucleotide sequence ID" value="NZ_KQ960683.1"/>
</dbReference>
<dbReference type="PANTHER" id="PTHR43158">
    <property type="entry name" value="SKFA PEPTIDE EXPORT ATP-BINDING PROTEIN SKFE"/>
    <property type="match status" value="1"/>
</dbReference>
<dbReference type="GO" id="GO:0016020">
    <property type="term" value="C:membrane"/>
    <property type="evidence" value="ECO:0007669"/>
    <property type="project" value="InterPro"/>
</dbReference>
<dbReference type="Gene3D" id="3.40.50.300">
    <property type="entry name" value="P-loop containing nucleotide triphosphate hydrolases"/>
    <property type="match status" value="1"/>
</dbReference>
<dbReference type="GO" id="GO:0016887">
    <property type="term" value="F:ATP hydrolysis activity"/>
    <property type="evidence" value="ECO:0007669"/>
    <property type="project" value="InterPro"/>
</dbReference>
<sequence>EHFGEDARPRHLSASTLVKMGDMDTLLRLKHVSFTRGGNQILQDISFKTKLGENWVILGPNGAGKTTLVSILAARSYPSSGKAIILGQRLGAVPVQELHERVGLCSTAALRVIPRSQTVKALILSAAYGTMVRGRDQDFEDIDYQRRENLMELFGVAALQDRSLATISDGERQRVLIARALMADPEILLLDEPVAGVDLQARELLLSALDELSSDPKSPQIVMVTHHLEEIPASFNRAALMKEGKIMVSGEIDQVLNSENLSEAFSLPLKCGRSGDGRWWAHAR</sequence>
<evidence type="ECO:0000256" key="1">
    <source>
        <dbReference type="ARBA" id="ARBA00022448"/>
    </source>
</evidence>
<dbReference type="GO" id="GO:0022857">
    <property type="term" value="F:transmembrane transporter activity"/>
    <property type="evidence" value="ECO:0007669"/>
    <property type="project" value="UniProtKB-ARBA"/>
</dbReference>
<dbReference type="EMBL" id="LSDN01000016">
    <property type="protein sequence ID" value="KXB80290.1"/>
    <property type="molecule type" value="Genomic_DNA"/>
</dbReference>
<dbReference type="PANTHER" id="PTHR43158:SF2">
    <property type="entry name" value="SKFA PEPTIDE EXPORT ATP-BINDING PROTEIN SKFE"/>
    <property type="match status" value="1"/>
</dbReference>
<dbReference type="InterPro" id="IPR003439">
    <property type="entry name" value="ABC_transporter-like_ATP-bd"/>
</dbReference>